<evidence type="ECO:0000313" key="4">
    <source>
        <dbReference type="Proteomes" id="UP001148018"/>
    </source>
</evidence>
<evidence type="ECO:0008006" key="5">
    <source>
        <dbReference type="Google" id="ProtNLM"/>
    </source>
</evidence>
<name>A0A9Q0DN26_9TELE</name>
<dbReference type="OrthoDB" id="8676767at2759"/>
<reference evidence="3" key="1">
    <citation type="submission" date="2022-07" db="EMBL/GenBank/DDBJ databases">
        <title>Chromosome-level genome of Muraenolepis orangiensis.</title>
        <authorList>
            <person name="Kim J."/>
        </authorList>
    </citation>
    <scope>NUCLEOTIDE SEQUENCE</scope>
    <source>
        <strain evidence="3">KU_S4_2022</strain>
        <tissue evidence="3">Muscle</tissue>
    </source>
</reference>
<keyword evidence="2" id="KW-1133">Transmembrane helix</keyword>
<dbReference type="SUPFAM" id="SSF46966">
    <property type="entry name" value="Spectrin repeat"/>
    <property type="match status" value="1"/>
</dbReference>
<dbReference type="GO" id="GO:0034993">
    <property type="term" value="C:meiotic nuclear membrane microtubule tethering complex"/>
    <property type="evidence" value="ECO:0007669"/>
    <property type="project" value="InterPro"/>
</dbReference>
<feature type="compositionally biased region" description="Low complexity" evidence="1">
    <location>
        <begin position="163"/>
        <end position="174"/>
    </location>
</feature>
<keyword evidence="2" id="KW-0472">Membrane</keyword>
<dbReference type="PANTHER" id="PTHR21640">
    <property type="match status" value="1"/>
</dbReference>
<keyword evidence="4" id="KW-1185">Reference proteome</keyword>
<sequence>MKEHAHLDAWLRLAEQAARSCSSAHVTYDTAQEELRRVERLQYEAGLRLVELDGLTVQNRRLGRAFDGAMRARLLAMTRKAGRRWDDLAAALDVHARALQAGVCENSQRVSGLLERGEAMMQRCAPGDAQEVFEDDCILSHAPDSGCPSESLLDEDLTTSSAPPDHLPTSSLLDPPTPDLPPELELHGNIPPCQDPPTHEHLGLEWDPSVDIGRSVTRGDQDSPYFSTDTGGGGVEVGAASRVSGLRVCEPISFDGGRVRAWLGVQTSTPAERTSCSRGIQTDSQTPFGRHDNDPFHGITLPSGPAHPRALGSPDPHRDWMRLWGLFSLVRPVLRYLLLALALTLLSCLLWGLLGSPCHRGRRFPSGHLALTYVNGLPPL</sequence>
<accession>A0A9Q0DN26</accession>
<organism evidence="3 4">
    <name type="scientific">Muraenolepis orangiensis</name>
    <name type="common">Patagonian moray cod</name>
    <dbReference type="NCBI Taxonomy" id="630683"/>
    <lineage>
        <taxon>Eukaryota</taxon>
        <taxon>Metazoa</taxon>
        <taxon>Chordata</taxon>
        <taxon>Craniata</taxon>
        <taxon>Vertebrata</taxon>
        <taxon>Euteleostomi</taxon>
        <taxon>Actinopterygii</taxon>
        <taxon>Neopterygii</taxon>
        <taxon>Teleostei</taxon>
        <taxon>Neoteleostei</taxon>
        <taxon>Acanthomorphata</taxon>
        <taxon>Zeiogadaria</taxon>
        <taxon>Gadariae</taxon>
        <taxon>Gadiformes</taxon>
        <taxon>Muraenolepidoidei</taxon>
        <taxon>Muraenolepididae</taxon>
        <taxon>Muraenolepis</taxon>
    </lineage>
</organism>
<comment type="caution">
    <text evidence="3">The sequence shown here is derived from an EMBL/GenBank/DDBJ whole genome shotgun (WGS) entry which is preliminary data.</text>
</comment>
<feature type="compositionally biased region" description="Polar residues" evidence="1">
    <location>
        <begin position="272"/>
        <end position="287"/>
    </location>
</feature>
<keyword evidence="2" id="KW-0812">Transmembrane</keyword>
<dbReference type="Proteomes" id="UP001148018">
    <property type="component" value="Unassembled WGS sequence"/>
</dbReference>
<dbReference type="PANTHER" id="PTHR21640:SF1">
    <property type="entry name" value="NESPRIN-4"/>
    <property type="match status" value="1"/>
</dbReference>
<feature type="region of interest" description="Disordered" evidence="1">
    <location>
        <begin position="148"/>
        <end position="178"/>
    </location>
</feature>
<protein>
    <recommendedName>
        <fullName evidence="5">KASH domain-containing protein</fullName>
    </recommendedName>
</protein>
<dbReference type="AlphaFoldDB" id="A0A9Q0DN26"/>
<feature type="transmembrane region" description="Helical" evidence="2">
    <location>
        <begin position="333"/>
        <end position="354"/>
    </location>
</feature>
<evidence type="ECO:0000313" key="3">
    <source>
        <dbReference type="EMBL" id="KAJ3591277.1"/>
    </source>
</evidence>
<gene>
    <name evidence="3" type="ORF">NHX12_009223</name>
</gene>
<dbReference type="EMBL" id="JANIIK010000114">
    <property type="protein sequence ID" value="KAJ3591277.1"/>
    <property type="molecule type" value="Genomic_DNA"/>
</dbReference>
<dbReference type="InterPro" id="IPR030268">
    <property type="entry name" value="SYNE4"/>
</dbReference>
<evidence type="ECO:0000256" key="2">
    <source>
        <dbReference type="SAM" id="Phobius"/>
    </source>
</evidence>
<feature type="region of interest" description="Disordered" evidence="1">
    <location>
        <begin position="272"/>
        <end position="292"/>
    </location>
</feature>
<evidence type="ECO:0000256" key="1">
    <source>
        <dbReference type="SAM" id="MobiDB-lite"/>
    </source>
</evidence>
<proteinExistence type="predicted"/>